<comment type="caution">
    <text evidence="1">The sequence shown here is derived from an EMBL/GenBank/DDBJ whole genome shotgun (WGS) entry which is preliminary data.</text>
</comment>
<keyword evidence="2" id="KW-1185">Reference proteome</keyword>
<organism evidence="1 2">
    <name type="scientific">Allacma fusca</name>
    <dbReference type="NCBI Taxonomy" id="39272"/>
    <lineage>
        <taxon>Eukaryota</taxon>
        <taxon>Metazoa</taxon>
        <taxon>Ecdysozoa</taxon>
        <taxon>Arthropoda</taxon>
        <taxon>Hexapoda</taxon>
        <taxon>Collembola</taxon>
        <taxon>Symphypleona</taxon>
        <taxon>Sminthuridae</taxon>
        <taxon>Allacma</taxon>
    </lineage>
</organism>
<evidence type="ECO:0000313" key="2">
    <source>
        <dbReference type="Proteomes" id="UP000708208"/>
    </source>
</evidence>
<proteinExistence type="predicted"/>
<evidence type="ECO:0000313" key="1">
    <source>
        <dbReference type="EMBL" id="CAG7727811.1"/>
    </source>
</evidence>
<name>A0A8J2KM25_9HEXA</name>
<dbReference type="EMBL" id="CAJVCH010154046">
    <property type="protein sequence ID" value="CAG7727811.1"/>
    <property type="molecule type" value="Genomic_DNA"/>
</dbReference>
<gene>
    <name evidence="1" type="ORF">AFUS01_LOCUS16635</name>
</gene>
<accession>A0A8J2KM25</accession>
<dbReference type="AlphaFoldDB" id="A0A8J2KM25"/>
<sequence>MGVELKVDKVRTIIIALGSKHKKVICRRCEEDEGGGNSLRTNVKTLGEEASAVALATSIVASEKASSPYNPELFGMLSCGQVEWNVVRPRS</sequence>
<protein>
    <submittedName>
        <fullName evidence="1">Uncharacterized protein</fullName>
    </submittedName>
</protein>
<reference evidence="1" key="1">
    <citation type="submission" date="2021-06" db="EMBL/GenBank/DDBJ databases">
        <authorList>
            <person name="Hodson N. C."/>
            <person name="Mongue J. A."/>
            <person name="Jaron S. K."/>
        </authorList>
    </citation>
    <scope>NUCLEOTIDE SEQUENCE</scope>
</reference>
<dbReference type="Proteomes" id="UP000708208">
    <property type="component" value="Unassembled WGS sequence"/>
</dbReference>